<evidence type="ECO:0000313" key="2">
    <source>
        <dbReference type="Proteomes" id="UP000002719"/>
    </source>
</evidence>
<name>Q2YM21_BRUA2</name>
<keyword evidence="2" id="KW-1185">Reference proteome</keyword>
<dbReference type="EMBL" id="AM040264">
    <property type="protein sequence ID" value="CAJ11459.1"/>
    <property type="molecule type" value="Genomic_DNA"/>
</dbReference>
<dbReference type="Proteomes" id="UP000002719">
    <property type="component" value="Chromosome I"/>
</dbReference>
<sequence>MKFSQRKRRSQAAFFYSLEAILEHILKSVKRFSENMRVKTKD</sequence>
<dbReference type="HOGENOM" id="CLU_3248206_0_0_5"/>
<accession>Q2YM21</accession>
<organism evidence="1 2">
    <name type="scientific">Brucella abortus (strain 2308)</name>
    <dbReference type="NCBI Taxonomy" id="359391"/>
    <lineage>
        <taxon>Bacteria</taxon>
        <taxon>Pseudomonadati</taxon>
        <taxon>Pseudomonadota</taxon>
        <taxon>Alphaproteobacteria</taxon>
        <taxon>Hyphomicrobiales</taxon>
        <taxon>Brucellaceae</taxon>
        <taxon>Brucella/Ochrobactrum group</taxon>
        <taxon>Brucella</taxon>
    </lineage>
</organism>
<protein>
    <submittedName>
        <fullName evidence="1">Uncharacterized protein</fullName>
    </submittedName>
</protein>
<dbReference type="AlphaFoldDB" id="Q2YM21"/>
<reference evidence="1 2" key="1">
    <citation type="journal article" date="2005" name="Infect. Immun.">
        <title>Whole-genome analyses of speciation events in pathogenic Brucellae.</title>
        <authorList>
            <consortium name="Microbial Genomics Group"/>
            <consortium name="Lawrence Livermore National Laboratory"/>
            <consortium name="and the Genome Analysis Group"/>
            <consortium name="Oak Ridge National Laboratory"/>
            <person name="Chain P."/>
            <person name="Comerci D.J."/>
            <person name="Tolmasky M.E."/>
            <person name="Larimer F.W."/>
            <person name="Malfatti S."/>
            <person name="Vergez L.M."/>
            <person name="Aguero F."/>
            <person name="Land M.L."/>
            <person name="Ugalde R.A."/>
            <person name="Garcia E."/>
        </authorList>
    </citation>
    <scope>NUCLEOTIDE SEQUENCE [LARGE SCALE GENOMIC DNA]</scope>
    <source>
        <strain evidence="1 2">2308</strain>
    </source>
</reference>
<dbReference type="KEGG" id="bmf:BAB1_1503"/>
<proteinExistence type="predicted"/>
<gene>
    <name evidence="1" type="ordered locus">BAB1_1503</name>
</gene>
<evidence type="ECO:0000313" key="1">
    <source>
        <dbReference type="EMBL" id="CAJ11459.1"/>
    </source>
</evidence>